<reference evidence="2" key="1">
    <citation type="journal article" date="2022" name="Nat. Commun.">
        <title>Chromosome evolution and the genetic basis of agronomically important traits in greater yam.</title>
        <authorList>
            <person name="Bredeson J.V."/>
            <person name="Lyons J.B."/>
            <person name="Oniyinde I.O."/>
            <person name="Okereke N.R."/>
            <person name="Kolade O."/>
            <person name="Nnabue I."/>
            <person name="Nwadili C.O."/>
            <person name="Hribova E."/>
            <person name="Parker M."/>
            <person name="Nwogha J."/>
            <person name="Shu S."/>
            <person name="Carlson J."/>
            <person name="Kariba R."/>
            <person name="Muthemba S."/>
            <person name="Knop K."/>
            <person name="Barton G.J."/>
            <person name="Sherwood A.V."/>
            <person name="Lopez-Montes A."/>
            <person name="Asiedu R."/>
            <person name="Jamnadass R."/>
            <person name="Muchugi A."/>
            <person name="Goodstein D."/>
            <person name="Egesi C.N."/>
            <person name="Featherston J."/>
            <person name="Asfaw A."/>
            <person name="Simpson G.G."/>
            <person name="Dolezel J."/>
            <person name="Hendre P.S."/>
            <person name="Van Deynze A."/>
            <person name="Kumar P.L."/>
            <person name="Obidiegwu J.E."/>
            <person name="Bhattacharjee R."/>
            <person name="Rokhsar D.S."/>
        </authorList>
    </citation>
    <scope>NUCLEOTIDE SEQUENCE [LARGE SCALE GENOMIC DNA]</scope>
    <source>
        <strain evidence="2">cv. TDa95/00328</strain>
    </source>
</reference>
<keyword evidence="2" id="KW-1185">Reference proteome</keyword>
<comment type="caution">
    <text evidence="1">The sequence shown here is derived from an EMBL/GenBank/DDBJ whole genome shotgun (WGS) entry which is preliminary data.</text>
</comment>
<gene>
    <name evidence="1" type="ORF">IHE45_20G066300</name>
</gene>
<organism evidence="1 2">
    <name type="scientific">Dioscorea alata</name>
    <name type="common">Purple yam</name>
    <dbReference type="NCBI Taxonomy" id="55571"/>
    <lineage>
        <taxon>Eukaryota</taxon>
        <taxon>Viridiplantae</taxon>
        <taxon>Streptophyta</taxon>
        <taxon>Embryophyta</taxon>
        <taxon>Tracheophyta</taxon>
        <taxon>Spermatophyta</taxon>
        <taxon>Magnoliopsida</taxon>
        <taxon>Liliopsida</taxon>
        <taxon>Dioscoreales</taxon>
        <taxon>Dioscoreaceae</taxon>
        <taxon>Dioscorea</taxon>
    </lineage>
</organism>
<name>A0ACB7TSL0_DIOAL</name>
<protein>
    <submittedName>
        <fullName evidence="1">E3 ubiquitin ligase involved in syntaxin degradation protein</fullName>
    </submittedName>
</protein>
<dbReference type="Proteomes" id="UP000827976">
    <property type="component" value="Chromosome 20"/>
</dbReference>
<accession>A0ACB7TSL0</accession>
<evidence type="ECO:0000313" key="1">
    <source>
        <dbReference type="EMBL" id="KAH7651571.1"/>
    </source>
</evidence>
<proteinExistence type="predicted"/>
<dbReference type="EMBL" id="CM037030">
    <property type="protein sequence ID" value="KAH7651571.1"/>
    <property type="molecule type" value="Genomic_DNA"/>
</dbReference>
<sequence>MKRLDKLQETLSSIFGAHSDHEKHEAIEDKEDVEKNFEKILKLINSGQYNNDSSDNDAGKSELVSLINDFHKRYQSLHGHYDHMIGKLKKHIRHKKGSNGSISLKFGSSDSDSSSSESEESVSRKEKSNRKHGEPEVSVGDYEALLRQFDTLKIRNDELENEAALMRVKLEEGESLAVQLAEKDKFLLEQENEIQTIRENVKVLQDENEGLKQELETVSKHDVEVDQKLKSIQNENEALISEKTVTLSRLHDEEKLIEQMKQEMSRLESENDCLKQDLEKAAQDVVSLNKQLNTVNEEIESLRGENSMNLSKIQELENRFSDAQAELKSTVENLSSQNANFLSENEELKNKMELTDQQAADLSQKLAISVEENAAVTSELLRISSKLEEVERNIKELTNDCELLKEENSKLQVINKSLDQQIRAKNEENSILTSEAQEKVELLMTEVEKLKSDKSQLFGDLENLKLELTATRLEASEAKKVIDITEDEKALLSSEKMTLLTKIQQLEKNLEDINDENEKLRADKSQLQIKINDLGLELEAARIQVDDMTKNLVASEEERTALKSEITMVMCKLEQSEVDGKQLQDKFEKLKEEESNMLQQNQIKIDLAENVLEKLKTEIEQLRADNSELHVKVKDLTLQLEVADRESTNLKELLGAVEEEKQSLASEIVVRKGKLEQVEYKVNEIGQELELVKEENGKLLYVQKDLQDQNHELEVKLEEVKKDASDRFLQMEQDFLLQKSTLEDELRAKISNQESMLNDQDDRFNKLLEDYKQLEIRFQESCTELHSAKEKIEEISLKEETIQLLETVDKEKQEKISQLHQSCKELTEQLKQSESEKADFDREITKLQGQIQTLEVQLRLVNQKLKVTETESKDKEEERKKIVEEIRVERRELEERVFALTKRSAIYENELKKMYEVARVGIAVLGDLLNKLESTFKENHRQLKMQLDECTEELHTAKTSVAAVVFERQELQVRVKYKDGIIALLKDEAGIAGAKMADLEKDKEELMRNAVKAEKKIVELEKKLKEKEESVLVVNEEKREAIRQLCILIEYHRENCNQLLKYISANHKNKR</sequence>
<evidence type="ECO:0000313" key="2">
    <source>
        <dbReference type="Proteomes" id="UP000827976"/>
    </source>
</evidence>